<dbReference type="SUPFAM" id="SSF48371">
    <property type="entry name" value="ARM repeat"/>
    <property type="match status" value="1"/>
</dbReference>
<proteinExistence type="predicted"/>
<evidence type="ECO:0000313" key="1">
    <source>
        <dbReference type="EMBL" id="QWB29282.1"/>
    </source>
</evidence>
<dbReference type="Gene3D" id="1.25.10.10">
    <property type="entry name" value="Leucine-rich Repeat Variant"/>
    <property type="match status" value="1"/>
</dbReference>
<evidence type="ECO:0008006" key="3">
    <source>
        <dbReference type="Google" id="ProtNLM"/>
    </source>
</evidence>
<dbReference type="InterPro" id="IPR011989">
    <property type="entry name" value="ARM-like"/>
</dbReference>
<dbReference type="Proteomes" id="UP000679498">
    <property type="component" value="Chromosome"/>
</dbReference>
<dbReference type="RefSeq" id="WP_148662035.1">
    <property type="nucleotide sequence ID" value="NZ_CP075897.1"/>
</dbReference>
<reference evidence="1 2" key="1">
    <citation type="submission" date="2021-05" db="EMBL/GenBank/DDBJ databases">
        <title>Biocontrol using Exiguobacterium acetylicum SI17 against litchi downy blight caused by Peronophythora litchii.</title>
        <authorList>
            <person name="Zheng L."/>
        </authorList>
    </citation>
    <scope>NUCLEOTIDE SEQUENCE [LARGE SCALE GENOMIC DNA]</scope>
    <source>
        <strain evidence="1 2">SI17</strain>
    </source>
</reference>
<dbReference type="GeneID" id="88812382"/>
<dbReference type="InterPro" id="IPR016024">
    <property type="entry name" value="ARM-type_fold"/>
</dbReference>
<protein>
    <recommendedName>
        <fullName evidence="3">HEAT repeat domain-containing protein</fullName>
    </recommendedName>
</protein>
<dbReference type="EMBL" id="CP075897">
    <property type="protein sequence ID" value="QWB29282.1"/>
    <property type="molecule type" value="Genomic_DNA"/>
</dbReference>
<evidence type="ECO:0000313" key="2">
    <source>
        <dbReference type="Proteomes" id="UP000679498"/>
    </source>
</evidence>
<keyword evidence="2" id="KW-1185">Reference proteome</keyword>
<organism evidence="1 2">
    <name type="scientific">Exiguobacterium acetylicum</name>
    <name type="common">Brevibacterium acetylicum</name>
    <dbReference type="NCBI Taxonomy" id="41170"/>
    <lineage>
        <taxon>Bacteria</taxon>
        <taxon>Bacillati</taxon>
        <taxon>Bacillota</taxon>
        <taxon>Bacilli</taxon>
        <taxon>Bacillales</taxon>
        <taxon>Bacillales Family XII. Incertae Sedis</taxon>
        <taxon>Exiguobacterium</taxon>
    </lineage>
</organism>
<accession>A0ABX8G890</accession>
<sequence>MDPKSRGRPMMQAILVFIVVLVLLQGGALIYLVVQKRQRANREHARRDWQLAFRDDIYDYATGERQDMPTIQKGNEDLAELELFALSNLTATPAHLERVQAFVAANMQAYYEQQLKHRRIDRRLNAYEAVSQFRLVAVAPMIHARWGKAIEKEESDVIVRTLVSLSEQDAIAIAKQENDISFFGAILAVGRSQDLAEWVTAFEELTLSFRLAILQLIFDRDETRYIALVRDKTTDENPEIRKRALRALTRIGLEEDWKLYVPYLEEESSWVEQMLALRFLEHVVPDDAIPAILPFVGSRSWWVRTAAFDALLSCGGIEQLAKVSSTHPDRYARQKATERLAKEMKHHVV</sequence>
<name>A0ABX8G890_EXIAC</name>
<gene>
    <name evidence="1" type="ORF">KKI46_11865</name>
</gene>